<dbReference type="PANTHER" id="PTHR44591:SF3">
    <property type="entry name" value="RESPONSE REGULATORY DOMAIN-CONTAINING PROTEIN"/>
    <property type="match status" value="1"/>
</dbReference>
<reference evidence="4 5" key="1">
    <citation type="journal article" date="2017" name="Water Res.">
        <title>Discovery and metagenomic analysis of an anammox bacterial enrichment related to Candidatus "Brocadia caroliniensis" in a full-scale glycerol-fed nitritation-denitritation separate centrate treatment process.</title>
        <authorList>
            <person name="Park H."/>
            <person name="Brotto A.C."/>
            <person name="van Loosdrecht M.C."/>
            <person name="Chandran K."/>
        </authorList>
    </citation>
    <scope>NUCLEOTIDE SEQUENCE [LARGE SCALE GENOMIC DNA]</scope>
    <source>
        <strain evidence="4">26THWARD</strain>
    </source>
</reference>
<dbReference type="PANTHER" id="PTHR44591">
    <property type="entry name" value="STRESS RESPONSE REGULATOR PROTEIN 1"/>
    <property type="match status" value="1"/>
</dbReference>
<sequence>MKRILIVEGQGKVRRSLVSILKREGFEVCEGTGWDGVLKACEKKAYDLFMVDLDTKPPEGDDILKKIKHTNVSAEIVAIASRSRCDANQINRYGIYDCLHKPFRQKEVVDLVKKALEKKQLADKVRNLEQIIDI</sequence>
<dbReference type="Gene3D" id="3.40.50.2300">
    <property type="match status" value="1"/>
</dbReference>
<gene>
    <name evidence="4" type="ORF">AYP45_04985</name>
</gene>
<evidence type="ECO:0000259" key="3">
    <source>
        <dbReference type="PROSITE" id="PS50110"/>
    </source>
</evidence>
<comment type="caution">
    <text evidence="4">The sequence shown here is derived from an EMBL/GenBank/DDBJ whole genome shotgun (WGS) entry which is preliminary data.</text>
</comment>
<dbReference type="PROSITE" id="PS50110">
    <property type="entry name" value="RESPONSE_REGULATORY"/>
    <property type="match status" value="1"/>
</dbReference>
<dbReference type="SUPFAM" id="SSF52172">
    <property type="entry name" value="CheY-like"/>
    <property type="match status" value="1"/>
</dbReference>
<dbReference type="InterPro" id="IPR050595">
    <property type="entry name" value="Bact_response_regulator"/>
</dbReference>
<evidence type="ECO:0000256" key="1">
    <source>
        <dbReference type="ARBA" id="ARBA00022553"/>
    </source>
</evidence>
<evidence type="ECO:0000313" key="4">
    <source>
        <dbReference type="EMBL" id="OOP57143.1"/>
    </source>
</evidence>
<accession>A0A1V4AVJ0</accession>
<feature type="domain" description="Response regulatory" evidence="3">
    <location>
        <begin position="3"/>
        <end position="116"/>
    </location>
</feature>
<evidence type="ECO:0000313" key="5">
    <source>
        <dbReference type="Proteomes" id="UP000189681"/>
    </source>
</evidence>
<dbReference type="CDD" id="cd00156">
    <property type="entry name" value="REC"/>
    <property type="match status" value="1"/>
</dbReference>
<evidence type="ECO:0000256" key="2">
    <source>
        <dbReference type="PROSITE-ProRule" id="PRU00169"/>
    </source>
</evidence>
<dbReference type="GO" id="GO:0000160">
    <property type="term" value="P:phosphorelay signal transduction system"/>
    <property type="evidence" value="ECO:0007669"/>
    <property type="project" value="InterPro"/>
</dbReference>
<keyword evidence="1 2" id="KW-0597">Phosphoprotein</keyword>
<dbReference type="STRING" id="1004156.AYP45_04985"/>
<organism evidence="4 5">
    <name type="scientific">Candidatus Brocadia carolinensis</name>
    <dbReference type="NCBI Taxonomy" id="1004156"/>
    <lineage>
        <taxon>Bacteria</taxon>
        <taxon>Pseudomonadati</taxon>
        <taxon>Planctomycetota</taxon>
        <taxon>Candidatus Brocadiia</taxon>
        <taxon>Candidatus Brocadiales</taxon>
        <taxon>Candidatus Brocadiaceae</taxon>
        <taxon>Candidatus Brocadia</taxon>
    </lineage>
</organism>
<dbReference type="Pfam" id="PF00072">
    <property type="entry name" value="Response_reg"/>
    <property type="match status" value="1"/>
</dbReference>
<proteinExistence type="predicted"/>
<feature type="modified residue" description="4-aspartylphosphate" evidence="2">
    <location>
        <position position="52"/>
    </location>
</feature>
<dbReference type="InterPro" id="IPR001789">
    <property type="entry name" value="Sig_transdc_resp-reg_receiver"/>
</dbReference>
<dbReference type="SMART" id="SM00448">
    <property type="entry name" value="REC"/>
    <property type="match status" value="1"/>
</dbReference>
<protein>
    <recommendedName>
        <fullName evidence="3">Response regulatory domain-containing protein</fullName>
    </recommendedName>
</protein>
<dbReference type="AlphaFoldDB" id="A0A1V4AVJ0"/>
<name>A0A1V4AVJ0_9BACT</name>
<dbReference type="InterPro" id="IPR011006">
    <property type="entry name" value="CheY-like_superfamily"/>
</dbReference>
<dbReference type="EMBL" id="AYTS01000042">
    <property type="protein sequence ID" value="OOP57143.1"/>
    <property type="molecule type" value="Genomic_DNA"/>
</dbReference>
<dbReference type="Proteomes" id="UP000189681">
    <property type="component" value="Unassembled WGS sequence"/>
</dbReference>